<dbReference type="PROSITE" id="PS51186">
    <property type="entry name" value="GNAT"/>
    <property type="match status" value="1"/>
</dbReference>
<accession>A0AAN9VWR9</accession>
<comment type="caution">
    <text evidence="12">The sequence shown here is derived from an EMBL/GenBank/DDBJ whole genome shotgun (WGS) entry which is preliminary data.</text>
</comment>
<keyword evidence="5" id="KW-0863">Zinc-finger</keyword>
<feature type="domain" description="N-acetyltransferase" evidence="11">
    <location>
        <begin position="599"/>
        <end position="749"/>
    </location>
</feature>
<protein>
    <recommendedName>
        <fullName evidence="11">N-acetyltransferase domain-containing protein</fullName>
    </recommendedName>
</protein>
<evidence type="ECO:0000256" key="1">
    <source>
        <dbReference type="ARBA" id="ARBA00004123"/>
    </source>
</evidence>
<dbReference type="GO" id="GO:0000785">
    <property type="term" value="C:chromatin"/>
    <property type="evidence" value="ECO:0007669"/>
    <property type="project" value="TreeGrafter"/>
</dbReference>
<dbReference type="AlphaFoldDB" id="A0AAN9VWR9"/>
<keyword evidence="9" id="KW-0012">Acyltransferase</keyword>
<dbReference type="Gene3D" id="3.40.630.30">
    <property type="match status" value="1"/>
</dbReference>
<keyword evidence="4" id="KW-0479">Metal-binding</keyword>
<dbReference type="InterPro" id="IPR028005">
    <property type="entry name" value="AcTrfase_ESCO_Znf_dom"/>
</dbReference>
<organism evidence="12 13">
    <name type="scientific">Gryllus longicercus</name>
    <dbReference type="NCBI Taxonomy" id="2509291"/>
    <lineage>
        <taxon>Eukaryota</taxon>
        <taxon>Metazoa</taxon>
        <taxon>Ecdysozoa</taxon>
        <taxon>Arthropoda</taxon>
        <taxon>Hexapoda</taxon>
        <taxon>Insecta</taxon>
        <taxon>Pterygota</taxon>
        <taxon>Neoptera</taxon>
        <taxon>Polyneoptera</taxon>
        <taxon>Orthoptera</taxon>
        <taxon>Ensifera</taxon>
        <taxon>Gryllidea</taxon>
        <taxon>Grylloidea</taxon>
        <taxon>Gryllidae</taxon>
        <taxon>Gryllinae</taxon>
        <taxon>Gryllus</taxon>
    </lineage>
</organism>
<dbReference type="GO" id="GO:0007064">
    <property type="term" value="P:mitotic sister chromatid cohesion"/>
    <property type="evidence" value="ECO:0007669"/>
    <property type="project" value="TreeGrafter"/>
</dbReference>
<keyword evidence="3" id="KW-0808">Transferase</keyword>
<evidence type="ECO:0000256" key="7">
    <source>
        <dbReference type="ARBA" id="ARBA00023242"/>
    </source>
</evidence>
<dbReference type="Pfam" id="PF13878">
    <property type="entry name" value="zf-C2H2_3"/>
    <property type="match status" value="1"/>
</dbReference>
<dbReference type="GO" id="GO:0061733">
    <property type="term" value="F:protein-lysine-acetyltransferase activity"/>
    <property type="evidence" value="ECO:0007669"/>
    <property type="project" value="TreeGrafter"/>
</dbReference>
<dbReference type="SUPFAM" id="SSF55729">
    <property type="entry name" value="Acyl-CoA N-acyltransferases (Nat)"/>
    <property type="match status" value="1"/>
</dbReference>
<evidence type="ECO:0000313" key="12">
    <source>
        <dbReference type="EMBL" id="KAK7865584.1"/>
    </source>
</evidence>
<dbReference type="PANTHER" id="PTHR45884">
    <property type="entry name" value="N-ACETYLTRANSFERASE ECO"/>
    <property type="match status" value="1"/>
</dbReference>
<dbReference type="GO" id="GO:0008270">
    <property type="term" value="F:zinc ion binding"/>
    <property type="evidence" value="ECO:0007669"/>
    <property type="project" value="UniProtKB-KW"/>
</dbReference>
<gene>
    <name evidence="12" type="ORF">R5R35_010115</name>
</gene>
<evidence type="ECO:0000256" key="6">
    <source>
        <dbReference type="ARBA" id="ARBA00022833"/>
    </source>
</evidence>
<keyword evidence="7" id="KW-0539">Nucleus</keyword>
<keyword evidence="13" id="KW-1185">Reference proteome</keyword>
<comment type="similarity">
    <text evidence="2">Belongs to the acetyltransferase family. ECO subfamily.</text>
</comment>
<evidence type="ECO:0000256" key="10">
    <source>
        <dbReference type="SAM" id="MobiDB-lite"/>
    </source>
</evidence>
<dbReference type="Pfam" id="PF13880">
    <property type="entry name" value="Acetyltransf_13"/>
    <property type="match status" value="1"/>
</dbReference>
<comment type="subcellular location">
    <subcellularLocation>
        <location evidence="1">Nucleus</location>
    </subcellularLocation>
</comment>
<evidence type="ECO:0000256" key="9">
    <source>
        <dbReference type="ARBA" id="ARBA00023315"/>
    </source>
</evidence>
<evidence type="ECO:0000256" key="8">
    <source>
        <dbReference type="ARBA" id="ARBA00023306"/>
    </source>
</evidence>
<evidence type="ECO:0000256" key="5">
    <source>
        <dbReference type="ARBA" id="ARBA00022771"/>
    </source>
</evidence>
<dbReference type="Proteomes" id="UP001378592">
    <property type="component" value="Unassembled WGS sequence"/>
</dbReference>
<dbReference type="InterPro" id="IPR000182">
    <property type="entry name" value="GNAT_dom"/>
</dbReference>
<dbReference type="CDD" id="cd04301">
    <property type="entry name" value="NAT_SF"/>
    <property type="match status" value="1"/>
</dbReference>
<dbReference type="GO" id="GO:0005634">
    <property type="term" value="C:nucleus"/>
    <property type="evidence" value="ECO:0007669"/>
    <property type="project" value="UniProtKB-SubCell"/>
</dbReference>
<proteinExistence type="inferred from homology"/>
<name>A0AAN9VWR9_9ORTH</name>
<evidence type="ECO:0000256" key="4">
    <source>
        <dbReference type="ARBA" id="ARBA00022723"/>
    </source>
</evidence>
<reference evidence="12 13" key="1">
    <citation type="submission" date="2024-03" db="EMBL/GenBank/DDBJ databases">
        <title>The genome assembly and annotation of the cricket Gryllus longicercus Weissman &amp; Gray.</title>
        <authorList>
            <person name="Szrajer S."/>
            <person name="Gray D."/>
            <person name="Ylla G."/>
        </authorList>
    </citation>
    <scope>NUCLEOTIDE SEQUENCE [LARGE SCALE GENOMIC DNA]</scope>
    <source>
        <strain evidence="12">DAG 2021-001</strain>
        <tissue evidence="12">Whole body minus gut</tissue>
    </source>
</reference>
<keyword evidence="6" id="KW-0862">Zinc</keyword>
<keyword evidence="8" id="KW-0131">Cell cycle</keyword>
<evidence type="ECO:0000256" key="2">
    <source>
        <dbReference type="ARBA" id="ARBA00005816"/>
    </source>
</evidence>
<evidence type="ECO:0000256" key="3">
    <source>
        <dbReference type="ARBA" id="ARBA00022679"/>
    </source>
</evidence>
<dbReference type="EMBL" id="JAZDUA010000172">
    <property type="protein sequence ID" value="KAK7865584.1"/>
    <property type="molecule type" value="Genomic_DNA"/>
</dbReference>
<evidence type="ECO:0000313" key="13">
    <source>
        <dbReference type="Proteomes" id="UP001378592"/>
    </source>
</evidence>
<feature type="region of interest" description="Disordered" evidence="10">
    <location>
        <begin position="17"/>
        <end position="53"/>
    </location>
</feature>
<sequence>MDARQYVILTNSASKRSLFPSRPSASESSDEDSLGHMSPLKSSSPDRYSSPRYSPLLIEETPCKMDTSHDDSLNNLQINKVCRNFNSVLRDSTPQKIFTEVIGDTPEKETRSDVLTPFKCLIQRRNIEETPDSTITKTSDAIRKLCWKKKEHVKRSPEKNDDSEKKNFDFNSNIANLIKNSFYRPANSKAKTALFPEKAKLSKPTVNAATKINRRRHVTYTHHAGLSRNSHKRPRVLFGEINAGVRHRVKKPKPKFKRHSEIVRKSIEKPLISPEDRVEKYIRENESLDEGNVPSKRPRIEDVSLVNRYNNGLKPLAAQELHTSVNSPAAREIKNTRKSPEIEIAPDPTKKFFKTNRTMAIDHKATVTVVNNVKIQVHKGKLALGNSPSRIVKPVKKRPVVLEDVFEEDSANTLATSVVQETVKEVLQKLDNEIETSVADDSHHIQSITTSTSSLALHDGEIVNASGRACVGEYRGIISESVNDEENKDPENVAGTPDGKLYPVFYKRKGLFDSSNTVRKSSPHIKKMRLIGEDQYQIDAGQSRFRAVNCKECGTLYHLGDPEDEIAHYNIHNNISTFRFVGWKHEHVIKLYENGERIIVIYPDDPKAWVNKAKDVLNVIDKEMGFVDGSLMEIGSNKVYLYVLKNRVVGVLAAEPKREAYRMISTGIDGPDCCSEETYSVQCGISRIWTAPDLRRKGIASKLVDSLRLSFMFDHILDKKEIAFSVPTENGKAFATNYMKTPEFMVYYK</sequence>
<feature type="compositionally biased region" description="Low complexity" evidence="10">
    <location>
        <begin position="38"/>
        <end position="53"/>
    </location>
</feature>
<dbReference type="InterPro" id="IPR028009">
    <property type="entry name" value="ESCO_Acetyltransf_dom"/>
</dbReference>
<evidence type="ECO:0000259" key="11">
    <source>
        <dbReference type="PROSITE" id="PS51186"/>
    </source>
</evidence>
<dbReference type="InterPro" id="IPR016181">
    <property type="entry name" value="Acyl_CoA_acyltransferase"/>
</dbReference>
<dbReference type="PANTHER" id="PTHR45884:SF2">
    <property type="entry name" value="N-ACETYLTRANSFERASE ECO"/>
    <property type="match status" value="1"/>
</dbReference>